<name>A0A517Q1W6_9PLAN</name>
<dbReference type="EMBL" id="CP037421">
    <property type="protein sequence ID" value="QDT25572.1"/>
    <property type="molecule type" value="Genomic_DNA"/>
</dbReference>
<feature type="signal peptide" evidence="1">
    <location>
        <begin position="1"/>
        <end position="27"/>
    </location>
</feature>
<dbReference type="InterPro" id="IPR029058">
    <property type="entry name" value="AB_hydrolase_fold"/>
</dbReference>
<evidence type="ECO:0000256" key="1">
    <source>
        <dbReference type="SAM" id="SignalP"/>
    </source>
</evidence>
<evidence type="ECO:0000313" key="2">
    <source>
        <dbReference type="EMBL" id="QDT25572.1"/>
    </source>
</evidence>
<dbReference type="PANTHER" id="PTHR48098:SF3">
    <property type="entry name" value="IRON(III) ENTEROBACTIN ESTERASE"/>
    <property type="match status" value="1"/>
</dbReference>
<keyword evidence="1" id="KW-0732">Signal</keyword>
<gene>
    <name evidence="2" type="ORF">Enr10x_08690</name>
</gene>
<sequence length="444" mass="50463" precursor="true">MRSLSRRSTVSLSVWACLLLFVLSPLAAAPQNLKDVAELMKKSSLSQQDQKQVLEFFQKKYQKEKDLTQGNQKHLIQGTEDGGGYAGWFFKAKPGDEVMIYAEKGRKWPMIPLGDSGYFARVEHFPHFSSVHYRYDVNGTRLPAGRFSRFGFESYEWKPESLKQPGVPEGKLTKMPAFKSTKHYPGTVRDWWVYVPAQYEQSKAPAKLIVFADGGGYCHNDGNATIVLDNLIHAKKIPVTIAVFINPGVFPAGTRGKQEYRNRSNEYDTCTAQYATFLDEEMLPIVRKQYRISDKPEDHIFCGASSGGSCAFSAAWHRNDLFGKVISFVGSFCDFRGIDDYPSREKNTIPLDQFGPWKTAHDYPGLIRKEYPPKNIKVFLQDGDNDLDNKLGNWFLNNERMAAALAYSGYEYWFVQGHGMHSSRHGKAVLPEALVWIWQTDSKK</sequence>
<dbReference type="SUPFAM" id="SSF53474">
    <property type="entry name" value="alpha/beta-Hydrolases"/>
    <property type="match status" value="1"/>
</dbReference>
<proteinExistence type="predicted"/>
<protein>
    <submittedName>
        <fullName evidence="2">Enterobactin/ferric enterobactin esterase</fullName>
    </submittedName>
</protein>
<feature type="chain" id="PRO_5021937074" evidence="1">
    <location>
        <begin position="28"/>
        <end position="444"/>
    </location>
</feature>
<dbReference type="Pfam" id="PF00756">
    <property type="entry name" value="Esterase"/>
    <property type="match status" value="1"/>
</dbReference>
<reference evidence="2 3" key="1">
    <citation type="submission" date="2019-03" db="EMBL/GenBank/DDBJ databases">
        <title>Deep-cultivation of Planctomycetes and their phenomic and genomic characterization uncovers novel biology.</title>
        <authorList>
            <person name="Wiegand S."/>
            <person name="Jogler M."/>
            <person name="Boedeker C."/>
            <person name="Pinto D."/>
            <person name="Vollmers J."/>
            <person name="Rivas-Marin E."/>
            <person name="Kohn T."/>
            <person name="Peeters S.H."/>
            <person name="Heuer A."/>
            <person name="Rast P."/>
            <person name="Oberbeckmann S."/>
            <person name="Bunk B."/>
            <person name="Jeske O."/>
            <person name="Meyerdierks A."/>
            <person name="Storesund J.E."/>
            <person name="Kallscheuer N."/>
            <person name="Luecker S."/>
            <person name="Lage O.M."/>
            <person name="Pohl T."/>
            <person name="Merkel B.J."/>
            <person name="Hornburger P."/>
            <person name="Mueller R.-W."/>
            <person name="Bruemmer F."/>
            <person name="Labrenz M."/>
            <person name="Spormann A.M."/>
            <person name="Op den Camp H."/>
            <person name="Overmann J."/>
            <person name="Amann R."/>
            <person name="Jetten M.S.M."/>
            <person name="Mascher T."/>
            <person name="Medema M.H."/>
            <person name="Devos D.P."/>
            <person name="Kaster A.-K."/>
            <person name="Ovreas L."/>
            <person name="Rohde M."/>
            <person name="Galperin M.Y."/>
            <person name="Jogler C."/>
        </authorList>
    </citation>
    <scope>NUCLEOTIDE SEQUENCE [LARGE SCALE GENOMIC DNA]</scope>
    <source>
        <strain evidence="2 3">Enr10</strain>
    </source>
</reference>
<dbReference type="Proteomes" id="UP000315647">
    <property type="component" value="Chromosome"/>
</dbReference>
<dbReference type="RefSeq" id="WP_145448238.1">
    <property type="nucleotide sequence ID" value="NZ_CP037421.1"/>
</dbReference>
<dbReference type="AlphaFoldDB" id="A0A517Q1W6"/>
<accession>A0A517Q1W6</accession>
<dbReference type="InterPro" id="IPR050583">
    <property type="entry name" value="Mycobacterial_A85_antigen"/>
</dbReference>
<evidence type="ECO:0000313" key="3">
    <source>
        <dbReference type="Proteomes" id="UP000315647"/>
    </source>
</evidence>
<keyword evidence="3" id="KW-1185">Reference proteome</keyword>
<dbReference type="InterPro" id="IPR000801">
    <property type="entry name" value="Esterase-like"/>
</dbReference>
<dbReference type="Gene3D" id="3.40.50.1820">
    <property type="entry name" value="alpha/beta hydrolase"/>
    <property type="match status" value="1"/>
</dbReference>
<dbReference type="PANTHER" id="PTHR48098">
    <property type="entry name" value="ENTEROCHELIN ESTERASE-RELATED"/>
    <property type="match status" value="1"/>
</dbReference>
<organism evidence="2 3">
    <name type="scientific">Gimesia panareensis</name>
    <dbReference type="NCBI Taxonomy" id="2527978"/>
    <lineage>
        <taxon>Bacteria</taxon>
        <taxon>Pseudomonadati</taxon>
        <taxon>Planctomycetota</taxon>
        <taxon>Planctomycetia</taxon>
        <taxon>Planctomycetales</taxon>
        <taxon>Planctomycetaceae</taxon>
        <taxon>Gimesia</taxon>
    </lineage>
</organism>